<protein>
    <submittedName>
        <fullName evidence="14">Chemotaxis protein</fullName>
    </submittedName>
</protein>
<evidence type="ECO:0000256" key="9">
    <source>
        <dbReference type="PROSITE-ProRule" id="PRU00284"/>
    </source>
</evidence>
<feature type="domain" description="Methyl-accepting transducer" evidence="12">
    <location>
        <begin position="406"/>
        <end position="642"/>
    </location>
</feature>
<dbReference type="STRING" id="1560234.SP90_14210"/>
<dbReference type="Gene3D" id="3.30.450.20">
    <property type="entry name" value="PAS domain"/>
    <property type="match status" value="1"/>
</dbReference>
<dbReference type="SUPFAM" id="SSF103190">
    <property type="entry name" value="Sensory domain-like"/>
    <property type="match status" value="1"/>
</dbReference>
<dbReference type="GO" id="GO:0005886">
    <property type="term" value="C:plasma membrane"/>
    <property type="evidence" value="ECO:0007669"/>
    <property type="project" value="UniProtKB-SubCell"/>
</dbReference>
<dbReference type="RefSeq" id="WP_066857684.1">
    <property type="nucleotide sequence ID" value="NZ_JXMS01000031.1"/>
</dbReference>
<dbReference type="AlphaFoldDB" id="A0A1B7X9S6"/>
<keyword evidence="7 9" id="KW-0807">Transducer</keyword>
<dbReference type="InterPro" id="IPR004089">
    <property type="entry name" value="MCPsignal_dom"/>
</dbReference>
<evidence type="ECO:0000259" key="13">
    <source>
        <dbReference type="PROSITE" id="PS50885"/>
    </source>
</evidence>
<dbReference type="SMART" id="SM00283">
    <property type="entry name" value="MA"/>
    <property type="match status" value="1"/>
</dbReference>
<dbReference type="CDD" id="cd06225">
    <property type="entry name" value="HAMP"/>
    <property type="match status" value="1"/>
</dbReference>
<evidence type="ECO:0000256" key="11">
    <source>
        <dbReference type="SAM" id="Phobius"/>
    </source>
</evidence>
<keyword evidence="3" id="KW-0145">Chemotaxis</keyword>
<comment type="similarity">
    <text evidence="8">Belongs to the methyl-accepting chemotaxis (MCP) protein family.</text>
</comment>
<feature type="coiled-coil region" evidence="10">
    <location>
        <begin position="484"/>
        <end position="511"/>
    </location>
</feature>
<dbReference type="PANTHER" id="PTHR32089">
    <property type="entry name" value="METHYL-ACCEPTING CHEMOTAXIS PROTEIN MCPB"/>
    <property type="match status" value="1"/>
</dbReference>
<feature type="transmembrane region" description="Helical" evidence="11">
    <location>
        <begin position="287"/>
        <end position="305"/>
    </location>
</feature>
<keyword evidence="2" id="KW-1003">Cell membrane</keyword>
<dbReference type="CDD" id="cd12912">
    <property type="entry name" value="PDC2_MCP_like"/>
    <property type="match status" value="1"/>
</dbReference>
<dbReference type="SUPFAM" id="SSF58104">
    <property type="entry name" value="Methyl-accepting chemotaxis protein (MCP) signaling domain"/>
    <property type="match status" value="1"/>
</dbReference>
<evidence type="ECO:0000259" key="12">
    <source>
        <dbReference type="PROSITE" id="PS50111"/>
    </source>
</evidence>
<dbReference type="GO" id="GO:0007165">
    <property type="term" value="P:signal transduction"/>
    <property type="evidence" value="ECO:0007669"/>
    <property type="project" value="UniProtKB-KW"/>
</dbReference>
<dbReference type="Pfam" id="PF00015">
    <property type="entry name" value="MCPsignal"/>
    <property type="match status" value="1"/>
</dbReference>
<evidence type="ECO:0000313" key="15">
    <source>
        <dbReference type="Proteomes" id="UP000091979"/>
    </source>
</evidence>
<proteinExistence type="inferred from homology"/>
<dbReference type="PROSITE" id="PS50111">
    <property type="entry name" value="CHEMOTAXIS_TRANSDUC_2"/>
    <property type="match status" value="1"/>
</dbReference>
<dbReference type="EMBL" id="JXMS01000031">
    <property type="protein sequence ID" value="OBQ46121.1"/>
    <property type="molecule type" value="Genomic_DNA"/>
</dbReference>
<evidence type="ECO:0000256" key="6">
    <source>
        <dbReference type="ARBA" id="ARBA00023136"/>
    </source>
</evidence>
<dbReference type="GO" id="GO:0006935">
    <property type="term" value="P:chemotaxis"/>
    <property type="evidence" value="ECO:0007669"/>
    <property type="project" value="UniProtKB-KW"/>
</dbReference>
<feature type="domain" description="HAMP" evidence="13">
    <location>
        <begin position="306"/>
        <end position="358"/>
    </location>
</feature>
<dbReference type="PROSITE" id="PS50885">
    <property type="entry name" value="HAMP"/>
    <property type="match status" value="1"/>
</dbReference>
<dbReference type="PANTHER" id="PTHR32089:SF112">
    <property type="entry name" value="LYSOZYME-LIKE PROTEIN-RELATED"/>
    <property type="match status" value="1"/>
</dbReference>
<evidence type="ECO:0000313" key="14">
    <source>
        <dbReference type="EMBL" id="OBQ46121.1"/>
    </source>
</evidence>
<evidence type="ECO:0000256" key="4">
    <source>
        <dbReference type="ARBA" id="ARBA00022692"/>
    </source>
</evidence>
<evidence type="ECO:0000256" key="10">
    <source>
        <dbReference type="SAM" id="Coils"/>
    </source>
</evidence>
<evidence type="ECO:0000256" key="3">
    <source>
        <dbReference type="ARBA" id="ARBA00022500"/>
    </source>
</evidence>
<dbReference type="Pfam" id="PF02743">
    <property type="entry name" value="dCache_1"/>
    <property type="match status" value="1"/>
</dbReference>
<dbReference type="CDD" id="cd11386">
    <property type="entry name" value="MCP_signal"/>
    <property type="match status" value="1"/>
</dbReference>
<dbReference type="InterPro" id="IPR029151">
    <property type="entry name" value="Sensor-like_sf"/>
</dbReference>
<evidence type="ECO:0000256" key="1">
    <source>
        <dbReference type="ARBA" id="ARBA00004651"/>
    </source>
</evidence>
<dbReference type="Gene3D" id="1.10.287.950">
    <property type="entry name" value="Methyl-accepting chemotaxis protein"/>
    <property type="match status" value="1"/>
</dbReference>
<dbReference type="OrthoDB" id="5759972at2"/>
<keyword evidence="6 11" id="KW-0472">Membrane</keyword>
<dbReference type="Pfam" id="PF00672">
    <property type="entry name" value="HAMP"/>
    <property type="match status" value="1"/>
</dbReference>
<dbReference type="Gene3D" id="6.10.340.10">
    <property type="match status" value="1"/>
</dbReference>
<evidence type="ECO:0000256" key="7">
    <source>
        <dbReference type="ARBA" id="ARBA00023224"/>
    </source>
</evidence>
<dbReference type="CDD" id="cd12914">
    <property type="entry name" value="PDC1_DGC_like"/>
    <property type="match status" value="1"/>
</dbReference>
<keyword evidence="10" id="KW-0175">Coiled coil</keyword>
<evidence type="ECO:0000256" key="2">
    <source>
        <dbReference type="ARBA" id="ARBA00022475"/>
    </source>
</evidence>
<comment type="subcellular location">
    <subcellularLocation>
        <location evidence="1">Cell membrane</location>
        <topology evidence="1">Multi-pass membrane protein</topology>
    </subcellularLocation>
</comment>
<dbReference type="InterPro" id="IPR033479">
    <property type="entry name" value="dCache_1"/>
</dbReference>
<organism evidence="14 15">
    <name type="scientific">Halodesulfovibrio spirochaetisodalis</name>
    <dbReference type="NCBI Taxonomy" id="1560234"/>
    <lineage>
        <taxon>Bacteria</taxon>
        <taxon>Pseudomonadati</taxon>
        <taxon>Thermodesulfobacteriota</taxon>
        <taxon>Desulfovibrionia</taxon>
        <taxon>Desulfovibrionales</taxon>
        <taxon>Desulfovibrionaceae</taxon>
        <taxon>Halodesulfovibrio</taxon>
    </lineage>
</organism>
<dbReference type="Proteomes" id="UP000091979">
    <property type="component" value="Unassembled WGS sequence"/>
</dbReference>
<dbReference type="PATRIC" id="fig|1560234.3.peg.2123"/>
<keyword evidence="15" id="KW-1185">Reference proteome</keyword>
<reference evidence="14 15" key="1">
    <citation type="submission" date="2015-01" db="EMBL/GenBank/DDBJ databases">
        <title>Desulfovibrio sp. JC271 draft genome sequence.</title>
        <authorList>
            <person name="Shivani Y."/>
            <person name="Subhash Y."/>
            <person name="Sasikala C."/>
            <person name="Ramana C.V."/>
        </authorList>
    </citation>
    <scope>NUCLEOTIDE SEQUENCE [LARGE SCALE GENOMIC DNA]</scope>
    <source>
        <strain evidence="14 15">JC271</strain>
    </source>
</reference>
<keyword evidence="5 11" id="KW-1133">Transmembrane helix</keyword>
<feature type="coiled-coil region" evidence="10">
    <location>
        <begin position="350"/>
        <end position="394"/>
    </location>
</feature>
<sequence length="679" mass="73220">MKWNLRNRFLVPTVAAMIIVLGAATYLSFTLAENALTFAMTNQAEQLTENVTAKLGAWFDDVEKDVKVMQDRAVFRKLFTEDGSREENVEEALQVLKMLEDTYGGYEGIGVFNADGTALAYSVPGTTGKLNISGREYFKKAMQGNIVISDALLSKSRGKPIVVVAMPYKIEGEIKGVFVGVLDLNSFSSAFVDSVKVGETGYAFVMAKSGYLCAHPDKDSILKVRLTENDWAREMQKLRNGTIRYEWRNIPKIVVYRTEPQSGWVVGVSAPEEDIFSAVVSIRNSSALVGIAGVLILSVIVFLIVRSITGALGQCVVFAEEVASGNLEHNLHIDRTDELGTLSTALNTMVARLKEMILMAENKTTQAEEESEKAQIAMQDAEQARLQAENAKRDGMLQAAGQLEGIVEGVTVASEELSRLVAEAASGSQIQRERAVESATAIEEMNATVLEVAKNAGEAAEYATSARDEAEGGATVVAAAVDAIHEVDERADVLQQSLSDLSRRAEDIESVMTVITDIADQTNLLALNAAIEAARAGEAGRGFAVVADEVRKLAEKTMHATTEVDEAIRAIQTASRENAEGMEHASNAVARSTDYARQSGEALHSIVGIVVANADQVSSIAAASEEQSAASEQISRGAEEINRIATETSESMNQAETAVSRLVSMTTELQELIHQLKSH</sequence>
<feature type="transmembrane region" description="Helical" evidence="11">
    <location>
        <begin position="9"/>
        <end position="29"/>
    </location>
</feature>
<name>A0A1B7X9S6_9BACT</name>
<keyword evidence="4 11" id="KW-0812">Transmembrane</keyword>
<dbReference type="InterPro" id="IPR003660">
    <property type="entry name" value="HAMP_dom"/>
</dbReference>
<evidence type="ECO:0000256" key="5">
    <source>
        <dbReference type="ARBA" id="ARBA00022989"/>
    </source>
</evidence>
<evidence type="ECO:0000256" key="8">
    <source>
        <dbReference type="ARBA" id="ARBA00029447"/>
    </source>
</evidence>
<dbReference type="SMART" id="SM00304">
    <property type="entry name" value="HAMP"/>
    <property type="match status" value="1"/>
</dbReference>
<accession>A0A1B7X9S6</accession>
<gene>
    <name evidence="14" type="ORF">SP90_14210</name>
</gene>
<comment type="caution">
    <text evidence="14">The sequence shown here is derived from an EMBL/GenBank/DDBJ whole genome shotgun (WGS) entry which is preliminary data.</text>
</comment>